<keyword evidence="2 6" id="KW-0694">RNA-binding</keyword>
<dbReference type="STRING" id="1246581.A0A2H9TQU3"/>
<evidence type="ECO:0000256" key="1">
    <source>
        <dbReference type="ARBA" id="ARBA00010761"/>
    </source>
</evidence>
<dbReference type="InterPro" id="IPR036419">
    <property type="entry name" value="Ribosomal_S3_C_sf"/>
</dbReference>
<dbReference type="OrthoDB" id="10248446at2759"/>
<feature type="domain" description="KH type-2" evidence="7">
    <location>
        <begin position="22"/>
        <end position="93"/>
    </location>
</feature>
<dbReference type="InterPro" id="IPR009019">
    <property type="entry name" value="KH_sf_prok-type"/>
</dbReference>
<dbReference type="Pfam" id="PF07650">
    <property type="entry name" value="KH_2"/>
    <property type="match status" value="1"/>
</dbReference>
<evidence type="ECO:0000256" key="6">
    <source>
        <dbReference type="PROSITE-ProRule" id="PRU00118"/>
    </source>
</evidence>
<dbReference type="InterPro" id="IPR001351">
    <property type="entry name" value="Ribosomal_uS3_C"/>
</dbReference>
<dbReference type="AlphaFoldDB" id="A0A2H9TQU3"/>
<keyword evidence="4" id="KW-0687">Ribonucleoprotein</keyword>
<protein>
    <recommendedName>
        <fullName evidence="5">40S ribosomal protein S3</fullName>
    </recommendedName>
</protein>
<evidence type="ECO:0000256" key="3">
    <source>
        <dbReference type="ARBA" id="ARBA00022980"/>
    </source>
</evidence>
<dbReference type="PANTHER" id="PTHR11760:SF32">
    <property type="entry name" value="SMALL RIBOSOMAL SUBUNIT PROTEIN US3"/>
    <property type="match status" value="1"/>
</dbReference>
<dbReference type="InterPro" id="IPR004044">
    <property type="entry name" value="KH_dom_type_2"/>
</dbReference>
<proteinExistence type="inferred from homology"/>
<dbReference type="GO" id="GO:0030688">
    <property type="term" value="C:preribosome, small subunit precursor"/>
    <property type="evidence" value="ECO:0007669"/>
    <property type="project" value="EnsemblFungi"/>
</dbReference>
<evidence type="ECO:0000313" key="9">
    <source>
        <dbReference type="Proteomes" id="UP000240830"/>
    </source>
</evidence>
<dbReference type="GO" id="GO:0070651">
    <property type="term" value="P:nonfunctional rRNA decay"/>
    <property type="evidence" value="ECO:0007669"/>
    <property type="project" value="EnsemblFungi"/>
</dbReference>
<comment type="similarity">
    <text evidence="1">Belongs to the universal ribosomal protein uS3 family.</text>
</comment>
<dbReference type="InterPro" id="IPR057258">
    <property type="entry name" value="Ribosomal_uS3"/>
</dbReference>
<dbReference type="InterPro" id="IPR005703">
    <property type="entry name" value="Ribosomal_uS3_euk/arc"/>
</dbReference>
<dbReference type="GO" id="GO:0003723">
    <property type="term" value="F:RNA binding"/>
    <property type="evidence" value="ECO:0007669"/>
    <property type="project" value="UniProtKB-UniRule"/>
</dbReference>
<dbReference type="GO" id="GO:1990145">
    <property type="term" value="P:maintenance of translational fidelity"/>
    <property type="evidence" value="ECO:0007669"/>
    <property type="project" value="EnsemblFungi"/>
</dbReference>
<dbReference type="Gene3D" id="3.30.300.20">
    <property type="match status" value="1"/>
</dbReference>
<dbReference type="InterPro" id="IPR015946">
    <property type="entry name" value="KH_dom-like_a/b"/>
</dbReference>
<dbReference type="NCBIfam" id="TIGR01008">
    <property type="entry name" value="uS3_euk_arch"/>
    <property type="match status" value="1"/>
</dbReference>
<gene>
    <name evidence="8" type="ORF">PSACC_00087</name>
</gene>
<evidence type="ECO:0000256" key="5">
    <source>
        <dbReference type="ARBA" id="ARBA00035408"/>
    </source>
</evidence>
<dbReference type="GO" id="GO:0003735">
    <property type="term" value="F:structural constituent of ribosome"/>
    <property type="evidence" value="ECO:0007669"/>
    <property type="project" value="EnsemblFungi"/>
</dbReference>
<keyword evidence="3" id="KW-0689">Ribosomal protein</keyword>
<dbReference type="GO" id="GO:0000056">
    <property type="term" value="P:ribosomal small subunit export from nucleus"/>
    <property type="evidence" value="ECO:0007669"/>
    <property type="project" value="EnsemblFungi"/>
</dbReference>
<dbReference type="NCBIfam" id="NF003219">
    <property type="entry name" value="PRK04191.1"/>
    <property type="match status" value="1"/>
</dbReference>
<sequence length="244" mass="27236">MAPMLMNKKRKFVNDGVFYAELNELLTRMLSEEGYSGVEVRVTPQRTEVIIRAARTQKVLGENGRRIRELTAVVQKRFKFPEGSIELFAEKMENRGLSAIAQCESMRFKLLSGLPVRRACYGVLRYVMESGAKGVEVIISGKLRGQRAKSMKFVDGFMIHAGQPVRDYIDYAVRHVLLRQGVLGIKVKIMRDWDPKGINGPKMPLPDVVTIMDPKEDTAVVAAGVPSTEAFGQRAAAPQPEIAQ</sequence>
<dbReference type="PROSITE" id="PS50823">
    <property type="entry name" value="KH_TYPE_2"/>
    <property type="match status" value="1"/>
</dbReference>
<dbReference type="SUPFAM" id="SSF54814">
    <property type="entry name" value="Prokaryotic type KH domain (KH-domain type II)"/>
    <property type="match status" value="1"/>
</dbReference>
<dbReference type="SUPFAM" id="SSF54821">
    <property type="entry name" value="Ribosomal protein S3 C-terminal domain"/>
    <property type="match status" value="1"/>
</dbReference>
<accession>A0A2H9TQU3</accession>
<dbReference type="GO" id="GO:0022627">
    <property type="term" value="C:cytosolic small ribosomal subunit"/>
    <property type="evidence" value="ECO:0007669"/>
    <property type="project" value="EnsemblFungi"/>
</dbReference>
<evidence type="ECO:0000256" key="4">
    <source>
        <dbReference type="ARBA" id="ARBA00023274"/>
    </source>
</evidence>
<dbReference type="Pfam" id="PF00189">
    <property type="entry name" value="Ribosomal_S3_C"/>
    <property type="match status" value="1"/>
</dbReference>
<keyword evidence="9" id="KW-1185">Reference proteome</keyword>
<dbReference type="EMBL" id="MTSL01000008">
    <property type="protein sequence ID" value="PJF20109.1"/>
    <property type="molecule type" value="Genomic_DNA"/>
</dbReference>
<dbReference type="CDD" id="cd02413">
    <property type="entry name" value="KH-II_40S_S3"/>
    <property type="match status" value="1"/>
</dbReference>
<evidence type="ECO:0000313" key="8">
    <source>
        <dbReference type="EMBL" id="PJF20109.1"/>
    </source>
</evidence>
<dbReference type="GO" id="GO:0005634">
    <property type="term" value="C:nucleus"/>
    <property type="evidence" value="ECO:0007669"/>
    <property type="project" value="TreeGrafter"/>
</dbReference>
<dbReference type="Gene3D" id="3.30.1140.32">
    <property type="entry name" value="Ribosomal protein S3, C-terminal domain"/>
    <property type="match status" value="1"/>
</dbReference>
<organism evidence="8 9">
    <name type="scientific">Paramicrosporidium saccamoebae</name>
    <dbReference type="NCBI Taxonomy" id="1246581"/>
    <lineage>
        <taxon>Eukaryota</taxon>
        <taxon>Fungi</taxon>
        <taxon>Fungi incertae sedis</taxon>
        <taxon>Cryptomycota</taxon>
        <taxon>Cryptomycota incertae sedis</taxon>
        <taxon>Paramicrosporidium</taxon>
    </lineage>
</organism>
<dbReference type="FunFam" id="3.30.300.20:FF:000006">
    <property type="entry name" value="40S ribosomal protein S3"/>
    <property type="match status" value="1"/>
</dbReference>
<dbReference type="GO" id="GO:0003906">
    <property type="term" value="F:DNA-(apurinic or apyrimidinic site) endonuclease activity"/>
    <property type="evidence" value="ECO:0007669"/>
    <property type="project" value="EnsemblFungi"/>
</dbReference>
<reference evidence="8 9" key="1">
    <citation type="submission" date="2016-10" db="EMBL/GenBank/DDBJ databases">
        <title>The genome of Paramicrosporidium saccamoebae is the missing link in understanding Cryptomycota and Microsporidia evolution.</title>
        <authorList>
            <person name="Quandt C.A."/>
            <person name="Beaudet D."/>
            <person name="Corsaro D."/>
            <person name="Michel R."/>
            <person name="Corradi N."/>
            <person name="James T."/>
        </authorList>
    </citation>
    <scope>NUCLEOTIDE SEQUENCE [LARGE SCALE GENOMIC DNA]</scope>
    <source>
        <strain evidence="8 9">KSL3</strain>
    </source>
</reference>
<dbReference type="Proteomes" id="UP000240830">
    <property type="component" value="Unassembled WGS sequence"/>
</dbReference>
<name>A0A2H9TQU3_9FUNG</name>
<comment type="caution">
    <text evidence="8">The sequence shown here is derived from an EMBL/GenBank/DDBJ whole genome shotgun (WGS) entry which is preliminary data.</text>
</comment>
<evidence type="ECO:0000256" key="2">
    <source>
        <dbReference type="ARBA" id="ARBA00022884"/>
    </source>
</evidence>
<evidence type="ECO:0000259" key="7">
    <source>
        <dbReference type="PROSITE" id="PS50823"/>
    </source>
</evidence>
<dbReference type="FunFam" id="3.30.1140.32:FF:000004">
    <property type="entry name" value="40S ribosomal protein S3"/>
    <property type="match status" value="1"/>
</dbReference>
<dbReference type="PANTHER" id="PTHR11760">
    <property type="entry name" value="30S/40S RIBOSOMAL PROTEIN S3"/>
    <property type="match status" value="1"/>
</dbReference>
<dbReference type="GO" id="GO:0002181">
    <property type="term" value="P:cytoplasmic translation"/>
    <property type="evidence" value="ECO:0007669"/>
    <property type="project" value="EnsemblFungi"/>
</dbReference>